<dbReference type="OrthoDB" id="9974421at2759"/>
<dbReference type="EnsemblMetazoa" id="G25020.1">
    <property type="protein sequence ID" value="G25020.1:cds"/>
    <property type="gene ID" value="G25020"/>
</dbReference>
<feature type="active site" description="Charge relay system" evidence="8">
    <location>
        <position position="355"/>
    </location>
</feature>
<accession>A0A8W8KTW1</accession>
<protein>
    <recommendedName>
        <fullName evidence="7">Lipase</fullName>
    </recommendedName>
</protein>
<feature type="active site" description="Charge relay system" evidence="8">
    <location>
        <position position="384"/>
    </location>
</feature>
<evidence type="ECO:0000256" key="1">
    <source>
        <dbReference type="ARBA" id="ARBA00010701"/>
    </source>
</evidence>
<keyword evidence="4 7" id="KW-0442">Lipid degradation</keyword>
<evidence type="ECO:0000259" key="10">
    <source>
        <dbReference type="Pfam" id="PF04083"/>
    </source>
</evidence>
<evidence type="ECO:0000313" key="12">
    <source>
        <dbReference type="Proteomes" id="UP000005408"/>
    </source>
</evidence>
<feature type="signal peptide" evidence="9">
    <location>
        <begin position="1"/>
        <end position="21"/>
    </location>
</feature>
<dbReference type="FunFam" id="3.40.50.1820:FF:000021">
    <property type="entry name" value="Lipase"/>
    <property type="match status" value="1"/>
</dbReference>
<reference evidence="11" key="1">
    <citation type="submission" date="2022-08" db="UniProtKB">
        <authorList>
            <consortium name="EnsemblMetazoa"/>
        </authorList>
    </citation>
    <scope>IDENTIFICATION</scope>
    <source>
        <strain evidence="11">05x7-T-G4-1.051#20</strain>
    </source>
</reference>
<evidence type="ECO:0000256" key="9">
    <source>
        <dbReference type="SAM" id="SignalP"/>
    </source>
</evidence>
<evidence type="ECO:0000256" key="8">
    <source>
        <dbReference type="PIRSR" id="PIRSR000862-1"/>
    </source>
</evidence>
<dbReference type="GO" id="GO:0016042">
    <property type="term" value="P:lipid catabolic process"/>
    <property type="evidence" value="ECO:0007669"/>
    <property type="project" value="UniProtKB-KW"/>
</dbReference>
<evidence type="ECO:0000313" key="11">
    <source>
        <dbReference type="EnsemblMetazoa" id="G25020.1:cds"/>
    </source>
</evidence>
<comment type="similarity">
    <text evidence="1 7">Belongs to the AB hydrolase superfamily. Lipase family.</text>
</comment>
<keyword evidence="3 7" id="KW-0378">Hydrolase</keyword>
<keyword evidence="5" id="KW-0443">Lipid metabolism</keyword>
<dbReference type="InterPro" id="IPR006693">
    <property type="entry name" value="AB_hydrolase_lipase"/>
</dbReference>
<evidence type="ECO:0000256" key="4">
    <source>
        <dbReference type="ARBA" id="ARBA00022963"/>
    </source>
</evidence>
<dbReference type="Gene3D" id="3.40.50.1820">
    <property type="entry name" value="alpha/beta hydrolase"/>
    <property type="match status" value="1"/>
</dbReference>
<dbReference type="PANTHER" id="PTHR11005">
    <property type="entry name" value="LYSOSOMAL ACID LIPASE-RELATED"/>
    <property type="match status" value="1"/>
</dbReference>
<organism evidence="11 12">
    <name type="scientific">Magallana gigas</name>
    <name type="common">Pacific oyster</name>
    <name type="synonym">Crassostrea gigas</name>
    <dbReference type="NCBI Taxonomy" id="29159"/>
    <lineage>
        <taxon>Eukaryota</taxon>
        <taxon>Metazoa</taxon>
        <taxon>Spiralia</taxon>
        <taxon>Lophotrochozoa</taxon>
        <taxon>Mollusca</taxon>
        <taxon>Bivalvia</taxon>
        <taxon>Autobranchia</taxon>
        <taxon>Pteriomorphia</taxon>
        <taxon>Ostreida</taxon>
        <taxon>Ostreoidea</taxon>
        <taxon>Ostreidae</taxon>
        <taxon>Magallana</taxon>
    </lineage>
</organism>
<dbReference type="Proteomes" id="UP000005408">
    <property type="component" value="Unassembled WGS sequence"/>
</dbReference>
<dbReference type="GO" id="GO:0016788">
    <property type="term" value="F:hydrolase activity, acting on ester bonds"/>
    <property type="evidence" value="ECO:0007669"/>
    <property type="project" value="InterPro"/>
</dbReference>
<keyword evidence="2 9" id="KW-0732">Signal</keyword>
<dbReference type="InterPro" id="IPR029058">
    <property type="entry name" value="AB_hydrolase_fold"/>
</dbReference>
<feature type="chain" id="PRO_5036448916" description="Lipase" evidence="9">
    <location>
        <begin position="22"/>
        <end position="414"/>
    </location>
</feature>
<evidence type="ECO:0000256" key="7">
    <source>
        <dbReference type="PIRNR" id="PIRNR000862"/>
    </source>
</evidence>
<dbReference type="Pfam" id="PF04083">
    <property type="entry name" value="Abhydro_lipase"/>
    <property type="match status" value="1"/>
</dbReference>
<dbReference type="InterPro" id="IPR025483">
    <property type="entry name" value="Lipase_euk"/>
</dbReference>
<dbReference type="SUPFAM" id="SSF53474">
    <property type="entry name" value="alpha/beta-Hydrolases"/>
    <property type="match status" value="1"/>
</dbReference>
<evidence type="ECO:0000256" key="5">
    <source>
        <dbReference type="ARBA" id="ARBA00023098"/>
    </source>
</evidence>
<keyword evidence="12" id="KW-1185">Reference proteome</keyword>
<feature type="active site" description="Nucleophile" evidence="8">
    <location>
        <position position="182"/>
    </location>
</feature>
<evidence type="ECO:0000256" key="2">
    <source>
        <dbReference type="ARBA" id="ARBA00022729"/>
    </source>
</evidence>
<name>A0A8W8KTW1_MAGGI</name>
<keyword evidence="6" id="KW-0325">Glycoprotein</keyword>
<dbReference type="PIRSF" id="PIRSF000862">
    <property type="entry name" value="Steryl_ester_lip"/>
    <property type="match status" value="1"/>
</dbReference>
<feature type="domain" description="Partial AB-hydrolase lipase" evidence="10">
    <location>
        <begin position="46"/>
        <end position="106"/>
    </location>
</feature>
<evidence type="ECO:0000256" key="6">
    <source>
        <dbReference type="ARBA" id="ARBA00023180"/>
    </source>
</evidence>
<dbReference type="OMA" id="AYVSHAY"/>
<dbReference type="AlphaFoldDB" id="A0A8W8KTW1"/>
<proteinExistence type="inferred from homology"/>
<sequence>MSHPFLKGVILSVFFNTWSVSLIVVDSSKVSLHSGVTADPDENRNVTELITSKGYPCEQHDVLTKDGYILSLQRIPFSKKSPTRKGKPAILLQHGLLSCSSCWVENLANESLGFMLADAGVDVWLGNNRGNKYSKSHVSLSPDDPRFWEFSWDEMAKYDLPAMIEYVIQQTGNEGIYYAGHSQGTEQAFAGFSLNPELGRKVKTFFALAPVGNMSGIESPVKLLAPFAKDFEMFLEMFGKYEFLPNKELFTLFAQDSCKRKTIDLMCENVLFLLGGYDSAQLNMSRIPVYVRDHPAGTSVQNIAHYSQSVLTGQFSMLDFGSPEANMKHYNQSTPPLYDVTKMETPVALFSGGHDWLADPGDVQTLIPQLKNIRFNKYLTVWEHLDFIWALDASSQCYNDIIKMIKSDMSVNRD</sequence>
<evidence type="ECO:0000256" key="3">
    <source>
        <dbReference type="ARBA" id="ARBA00022801"/>
    </source>
</evidence>